<dbReference type="RefSeq" id="WP_033608501.1">
    <property type="nucleotide sequence ID" value="NZ_CP033888.1"/>
</dbReference>
<sequence>MSKRMKQMGILSALLTFVCLALLISVGYTDRPNVSATVYVNAKNAGLSEKVASNTKILQKILDSNTTGTTHIIIPKGTYYFDSGVIKMHSNLTLSFEKGAIFKSRNNATVFFAYPSSKKGYDGGTSNILWKNATLVGSDENGQGSFTQSMNHAQDVKFQNCTFYDAENPNGHIFDLDGSHNISISNCSFYGFNANVANDYKEAIQIDYSNPGAMSYQLDGDKYDDLPSFNIYVSNNQFLPINSHNRIKYYAPNPIGQHATYDNGKSGIIHNIYFTNNKVVDSKPRKTDTTGTINFNAVSNLYIENNQFSNILTTGVSNYIRIYNPLATYHMKNIWINNNRFTNVNPTNQYILIRSTMPENPIKDIYISNNIVTTHLTHTIFINSLNNNVTQKNNKFVK</sequence>
<dbReference type="EMBL" id="MCOL01000001">
    <property type="protein sequence ID" value="ODO61152.1"/>
    <property type="molecule type" value="Genomic_DNA"/>
</dbReference>
<accession>A0A1E3KQK6</accession>
<comment type="caution">
    <text evidence="1">The sequence shown here is derived from an EMBL/GenBank/DDBJ whole genome shotgun (WGS) entry which is preliminary data.</text>
</comment>
<protein>
    <recommendedName>
        <fullName evidence="3">N-acetylmuramoyl-L-alanine amidase</fullName>
    </recommendedName>
</protein>
<dbReference type="SUPFAM" id="SSF51126">
    <property type="entry name" value="Pectin lyase-like"/>
    <property type="match status" value="1"/>
</dbReference>
<evidence type="ECO:0000313" key="2">
    <source>
        <dbReference type="Proteomes" id="UP000094892"/>
    </source>
</evidence>
<dbReference type="Proteomes" id="UP000094892">
    <property type="component" value="Unassembled WGS sequence"/>
</dbReference>
<reference evidence="1 2" key="1">
    <citation type="submission" date="2016-08" db="EMBL/GenBank/DDBJ databases">
        <title>Genome sequencing of Lactobacillus plantarum JSA22, isolated from fermented soybean paste.</title>
        <authorList>
            <person name="Choi H.S."/>
        </authorList>
    </citation>
    <scope>NUCLEOTIDE SEQUENCE [LARGE SCALE GENOMIC DNA]</scope>
    <source>
        <strain evidence="1 2">JSA22</strain>
    </source>
</reference>
<proteinExistence type="predicted"/>
<dbReference type="AlphaFoldDB" id="A0A1E3KQK6"/>
<dbReference type="InterPro" id="IPR012334">
    <property type="entry name" value="Pectin_lyas_fold"/>
</dbReference>
<name>A0A1E3KQK6_LACPN</name>
<dbReference type="PATRIC" id="fig|1590.142.peg.1107"/>
<dbReference type="SMR" id="A0A1E3KQK6"/>
<dbReference type="Gene3D" id="2.160.20.10">
    <property type="entry name" value="Single-stranded right-handed beta-helix, Pectin lyase-like"/>
    <property type="match status" value="1"/>
</dbReference>
<dbReference type="InterPro" id="IPR011050">
    <property type="entry name" value="Pectin_lyase_fold/virulence"/>
</dbReference>
<organism evidence="1 2">
    <name type="scientific">Lactiplantibacillus plantarum</name>
    <name type="common">Lactobacillus plantarum</name>
    <dbReference type="NCBI Taxonomy" id="1590"/>
    <lineage>
        <taxon>Bacteria</taxon>
        <taxon>Bacillati</taxon>
        <taxon>Bacillota</taxon>
        <taxon>Bacilli</taxon>
        <taxon>Lactobacillales</taxon>
        <taxon>Lactobacillaceae</taxon>
        <taxon>Lactiplantibacillus</taxon>
    </lineage>
</organism>
<evidence type="ECO:0008006" key="3">
    <source>
        <dbReference type="Google" id="ProtNLM"/>
    </source>
</evidence>
<evidence type="ECO:0000313" key="1">
    <source>
        <dbReference type="EMBL" id="ODO61152.1"/>
    </source>
</evidence>
<gene>
    <name evidence="1" type="ORF">LPJSA22_01109</name>
</gene>